<dbReference type="Proteomes" id="UP000249720">
    <property type="component" value="Unassembled WGS sequence"/>
</dbReference>
<gene>
    <name evidence="1" type="ORF">LX80_02752</name>
</gene>
<sequence>MKPLTKDEMKQIKAGSNVELDNNSCPATCNTNCNAPYCKCDTNGSNVCDKNY</sequence>
<dbReference type="RefSeq" id="WP_170120474.1">
    <property type="nucleotide sequence ID" value="NZ_QKZV01000013.1"/>
</dbReference>
<accession>A0A2W7S9H9</accession>
<organism evidence="1 2">
    <name type="scientific">Hydrotalea sandarakina</name>
    <dbReference type="NCBI Taxonomy" id="1004304"/>
    <lineage>
        <taxon>Bacteria</taxon>
        <taxon>Pseudomonadati</taxon>
        <taxon>Bacteroidota</taxon>
        <taxon>Chitinophagia</taxon>
        <taxon>Chitinophagales</taxon>
        <taxon>Chitinophagaceae</taxon>
        <taxon>Hydrotalea</taxon>
    </lineage>
</organism>
<dbReference type="AlphaFoldDB" id="A0A2W7S9H9"/>
<evidence type="ECO:0000313" key="2">
    <source>
        <dbReference type="Proteomes" id="UP000249720"/>
    </source>
</evidence>
<protein>
    <submittedName>
        <fullName evidence="1">Uncharacterized protein</fullName>
    </submittedName>
</protein>
<keyword evidence="2" id="KW-1185">Reference proteome</keyword>
<dbReference type="EMBL" id="QKZV01000013">
    <property type="protein sequence ID" value="PZX59505.1"/>
    <property type="molecule type" value="Genomic_DNA"/>
</dbReference>
<comment type="caution">
    <text evidence="1">The sequence shown here is derived from an EMBL/GenBank/DDBJ whole genome shotgun (WGS) entry which is preliminary data.</text>
</comment>
<name>A0A2W7S9H9_9BACT</name>
<reference evidence="1 2" key="1">
    <citation type="submission" date="2018-06" db="EMBL/GenBank/DDBJ databases">
        <title>Genomic Encyclopedia of Archaeal and Bacterial Type Strains, Phase II (KMG-II): from individual species to whole genera.</title>
        <authorList>
            <person name="Goeker M."/>
        </authorList>
    </citation>
    <scope>NUCLEOTIDE SEQUENCE [LARGE SCALE GENOMIC DNA]</scope>
    <source>
        <strain evidence="1 2">DSM 23241</strain>
    </source>
</reference>
<proteinExistence type="predicted"/>
<evidence type="ECO:0000313" key="1">
    <source>
        <dbReference type="EMBL" id="PZX59505.1"/>
    </source>
</evidence>